<evidence type="ECO:0000259" key="1">
    <source>
        <dbReference type="Pfam" id="PF04773"/>
    </source>
</evidence>
<name>A0A1T5E1T9_9SPHI</name>
<gene>
    <name evidence="3" type="ORF">SAMN05660841_02321</name>
</gene>
<dbReference type="InterPro" id="IPR012373">
    <property type="entry name" value="Ferrdict_sens_TM"/>
</dbReference>
<dbReference type="Gene3D" id="3.55.50.30">
    <property type="match status" value="1"/>
</dbReference>
<accession>A0A1T5E1T9</accession>
<dbReference type="Proteomes" id="UP000190150">
    <property type="component" value="Unassembled WGS sequence"/>
</dbReference>
<evidence type="ECO:0000259" key="2">
    <source>
        <dbReference type="Pfam" id="PF16344"/>
    </source>
</evidence>
<dbReference type="Gene3D" id="2.60.120.1440">
    <property type="match status" value="1"/>
</dbReference>
<dbReference type="EMBL" id="FUZF01000009">
    <property type="protein sequence ID" value="SKB77834.1"/>
    <property type="molecule type" value="Genomic_DNA"/>
</dbReference>
<dbReference type="GO" id="GO:0016989">
    <property type="term" value="F:sigma factor antagonist activity"/>
    <property type="evidence" value="ECO:0007669"/>
    <property type="project" value="TreeGrafter"/>
</dbReference>
<dbReference type="RefSeq" id="WP_079643244.1">
    <property type="nucleotide sequence ID" value="NZ_FUZF01000009.1"/>
</dbReference>
<dbReference type="PANTHER" id="PTHR30273:SF2">
    <property type="entry name" value="PROTEIN FECR"/>
    <property type="match status" value="1"/>
</dbReference>
<evidence type="ECO:0000313" key="3">
    <source>
        <dbReference type="EMBL" id="SKB77834.1"/>
    </source>
</evidence>
<dbReference type="STRING" id="1513896.SAMN05660841_02321"/>
<feature type="domain" description="FecR protein" evidence="1">
    <location>
        <begin position="129"/>
        <end position="213"/>
    </location>
</feature>
<dbReference type="AlphaFoldDB" id="A0A1T5E1T9"/>
<reference evidence="4" key="1">
    <citation type="submission" date="2017-02" db="EMBL/GenBank/DDBJ databases">
        <authorList>
            <person name="Varghese N."/>
            <person name="Submissions S."/>
        </authorList>
    </citation>
    <scope>NUCLEOTIDE SEQUENCE [LARGE SCALE GENOMIC DNA]</scope>
    <source>
        <strain evidence="4">DSM 24091</strain>
    </source>
</reference>
<proteinExistence type="predicted"/>
<evidence type="ECO:0000313" key="4">
    <source>
        <dbReference type="Proteomes" id="UP000190150"/>
    </source>
</evidence>
<dbReference type="PIRSF" id="PIRSF018266">
    <property type="entry name" value="FecR"/>
    <property type="match status" value="1"/>
</dbReference>
<dbReference type="PANTHER" id="PTHR30273">
    <property type="entry name" value="PERIPLASMIC SIGNAL SENSOR AND SIGMA FACTOR ACTIVATOR FECR-RELATED"/>
    <property type="match status" value="1"/>
</dbReference>
<feature type="domain" description="Protein FecR C-terminal" evidence="2">
    <location>
        <begin position="296"/>
        <end position="361"/>
    </location>
</feature>
<dbReference type="InterPro" id="IPR032508">
    <property type="entry name" value="FecR_C"/>
</dbReference>
<dbReference type="Pfam" id="PF16344">
    <property type="entry name" value="FecR_C"/>
    <property type="match status" value="1"/>
</dbReference>
<protein>
    <submittedName>
        <fullName evidence="3">FecR family protein</fullName>
    </submittedName>
</protein>
<sequence>MSHKDYKEVEDFLIDDTFQQFCSQENEQCIQYWEQYRLQHPEQEETIARAQRLFQILSGHKKPINYQIDKLRDVISNKNISEKGTRWNKPTTYIQIAAGLAICGFAYLWYTKNANTLPQDIEMVAVQEVYQTVKGEKKTFALMDGTLVTLNSASKLQIDKDFGKSNRQVFLEGEAYLDVKKDTDKPFILHTNEFDIRVLGTSFNVKSYPDELASEALLIEGLIELKSKGRNENSIIIKPNQKVTIYKNELATVAPKPTSKAIKVKADVKEIAIQDVVSNADNEVSDIAWKENRLAMVDQDFNELKSVLERWYDVNITLKGDAIGNYRFTATFREESIEQVLKALQKVKPFNYEIYEKNVTIYEK</sequence>
<organism evidence="3 4">
    <name type="scientific">Sphingobacterium nematocida</name>
    <dbReference type="NCBI Taxonomy" id="1513896"/>
    <lineage>
        <taxon>Bacteria</taxon>
        <taxon>Pseudomonadati</taxon>
        <taxon>Bacteroidota</taxon>
        <taxon>Sphingobacteriia</taxon>
        <taxon>Sphingobacteriales</taxon>
        <taxon>Sphingobacteriaceae</taxon>
        <taxon>Sphingobacterium</taxon>
    </lineage>
</organism>
<dbReference type="Pfam" id="PF04773">
    <property type="entry name" value="FecR"/>
    <property type="match status" value="1"/>
</dbReference>
<keyword evidence="4" id="KW-1185">Reference proteome</keyword>
<dbReference type="InterPro" id="IPR006860">
    <property type="entry name" value="FecR"/>
</dbReference>
<dbReference type="OrthoDB" id="1523735at2"/>